<feature type="compositionally biased region" description="Pro residues" evidence="17">
    <location>
        <begin position="293"/>
        <end position="305"/>
    </location>
</feature>
<dbReference type="InterPro" id="IPR033130">
    <property type="entry name" value="RNase_T2_His_AS_2"/>
</dbReference>
<evidence type="ECO:0000256" key="15">
    <source>
        <dbReference type="PIRSR" id="PIRSR633697-1"/>
    </source>
</evidence>
<dbReference type="PROSITE" id="PS00530">
    <property type="entry name" value="RNASE_T2_1"/>
    <property type="match status" value="1"/>
</dbReference>
<dbReference type="GO" id="GO:0033897">
    <property type="term" value="F:ribonuclease T2 activity"/>
    <property type="evidence" value="ECO:0007669"/>
    <property type="project" value="UniProtKB-EC"/>
</dbReference>
<dbReference type="RefSeq" id="XP_007415323.1">
    <property type="nucleotide sequence ID" value="XM_007415261.1"/>
</dbReference>
<evidence type="ECO:0000256" key="14">
    <source>
        <dbReference type="ARBA" id="ARBA00071169"/>
    </source>
</evidence>
<evidence type="ECO:0000256" key="11">
    <source>
        <dbReference type="ARBA" id="ARBA00023180"/>
    </source>
</evidence>
<evidence type="ECO:0000256" key="13">
    <source>
        <dbReference type="ARBA" id="ARBA00025494"/>
    </source>
</evidence>
<dbReference type="InterPro" id="IPR001568">
    <property type="entry name" value="RNase_T2-like"/>
</dbReference>
<keyword evidence="7" id="KW-0540">Nuclease</keyword>
<dbReference type="KEGG" id="mlr:MELLADRAFT_75620"/>
<dbReference type="GO" id="GO:0006401">
    <property type="term" value="P:RNA catabolic process"/>
    <property type="evidence" value="ECO:0007669"/>
    <property type="project" value="TreeGrafter"/>
</dbReference>
<reference evidence="21" key="1">
    <citation type="journal article" date="2011" name="Proc. Natl. Acad. Sci. U.S.A.">
        <title>Obligate biotrophy features unraveled by the genomic analysis of rust fungi.</title>
        <authorList>
            <person name="Duplessis S."/>
            <person name="Cuomo C.A."/>
            <person name="Lin Y.-C."/>
            <person name="Aerts A."/>
            <person name="Tisserant E."/>
            <person name="Veneault-Fourrey C."/>
            <person name="Joly D.L."/>
            <person name="Hacquard S."/>
            <person name="Amselem J."/>
            <person name="Cantarel B.L."/>
            <person name="Chiu R."/>
            <person name="Coutinho P.M."/>
            <person name="Feau N."/>
            <person name="Field M."/>
            <person name="Frey P."/>
            <person name="Gelhaye E."/>
            <person name="Goldberg J."/>
            <person name="Grabherr M.G."/>
            <person name="Kodira C.D."/>
            <person name="Kohler A."/>
            <person name="Kuees U."/>
            <person name="Lindquist E.A."/>
            <person name="Lucas S.M."/>
            <person name="Mago R."/>
            <person name="Mauceli E."/>
            <person name="Morin E."/>
            <person name="Murat C."/>
            <person name="Pangilinan J.L."/>
            <person name="Park R."/>
            <person name="Pearson M."/>
            <person name="Quesneville H."/>
            <person name="Rouhier N."/>
            <person name="Sakthikumar S."/>
            <person name="Salamov A.A."/>
            <person name="Schmutz J."/>
            <person name="Selles B."/>
            <person name="Shapiro H."/>
            <person name="Tanguay P."/>
            <person name="Tuskan G.A."/>
            <person name="Henrissat B."/>
            <person name="Van de Peer Y."/>
            <person name="Rouze P."/>
            <person name="Ellis J.G."/>
            <person name="Dodds P.N."/>
            <person name="Schein J.E."/>
            <person name="Zhong S."/>
            <person name="Hamelin R.C."/>
            <person name="Grigoriev I.V."/>
            <person name="Szabo L.J."/>
            <person name="Martin F."/>
        </authorList>
    </citation>
    <scope>NUCLEOTIDE SEQUENCE [LARGE SCALE GENOMIC DNA]</scope>
    <source>
        <strain evidence="21">98AG31 / pathotype 3-4-7</strain>
    </source>
</reference>
<dbReference type="OrthoDB" id="435754at2759"/>
<evidence type="ECO:0000256" key="5">
    <source>
        <dbReference type="ARBA" id="ARBA00022490"/>
    </source>
</evidence>
<dbReference type="GO" id="GO:0016787">
    <property type="term" value="F:hydrolase activity"/>
    <property type="evidence" value="ECO:0007669"/>
    <property type="project" value="UniProtKB-KW"/>
</dbReference>
<dbReference type="GO" id="GO:0003723">
    <property type="term" value="F:RNA binding"/>
    <property type="evidence" value="ECO:0007669"/>
    <property type="project" value="InterPro"/>
</dbReference>
<evidence type="ECO:0000313" key="20">
    <source>
        <dbReference type="EMBL" id="EGG01473.1"/>
    </source>
</evidence>
<dbReference type="SUPFAM" id="SSF55895">
    <property type="entry name" value="Ribonuclease Rh-like"/>
    <property type="match status" value="1"/>
</dbReference>
<dbReference type="GO" id="GO:0005775">
    <property type="term" value="C:vacuolar lumen"/>
    <property type="evidence" value="ECO:0007669"/>
    <property type="project" value="UniProtKB-SubCell"/>
</dbReference>
<evidence type="ECO:0000256" key="9">
    <source>
        <dbReference type="ARBA" id="ARBA00022801"/>
    </source>
</evidence>
<evidence type="ECO:0000256" key="3">
    <source>
        <dbReference type="ARBA" id="ARBA00007469"/>
    </source>
</evidence>
<dbReference type="InterPro" id="IPR036430">
    <property type="entry name" value="RNase_T2-like_sf"/>
</dbReference>
<dbReference type="eggNOG" id="KOG1642">
    <property type="taxonomic scope" value="Eukaryota"/>
</dbReference>
<keyword evidence="8 18" id="KW-0732">Signal</keyword>
<feature type="signal peptide" evidence="18">
    <location>
        <begin position="1"/>
        <end position="18"/>
    </location>
</feature>
<dbReference type="HOGENOM" id="CLU_037966_0_1_1"/>
<keyword evidence="12" id="KW-0456">Lyase</keyword>
<evidence type="ECO:0000256" key="8">
    <source>
        <dbReference type="ARBA" id="ARBA00022729"/>
    </source>
</evidence>
<dbReference type="Pfam" id="PF00445">
    <property type="entry name" value="Ribonuclease_T2"/>
    <property type="match status" value="1"/>
</dbReference>
<dbReference type="InterPro" id="IPR018188">
    <property type="entry name" value="RNase_T2_His_AS_1"/>
</dbReference>
<dbReference type="GeneID" id="18932678"/>
<comment type="similarity">
    <text evidence="3 16">Belongs to the RNase T2 family.</text>
</comment>
<keyword evidence="9" id="KW-0378">Hydrolase</keyword>
<gene>
    <name evidence="20" type="ORF">MELLADRAFT_75620</name>
</gene>
<proteinExistence type="inferred from homology"/>
<keyword evidence="21" id="KW-1185">Reference proteome</keyword>
<feature type="active site" evidence="15">
    <location>
        <position position="91"/>
    </location>
</feature>
<dbReference type="FunFam" id="3.90.730.10:FF:000004">
    <property type="entry name" value="Ribonuclease T2-like"/>
    <property type="match status" value="1"/>
</dbReference>
<dbReference type="VEuPathDB" id="FungiDB:MELLADRAFT_75620"/>
<dbReference type="AlphaFoldDB" id="F4S1P0"/>
<evidence type="ECO:0000256" key="2">
    <source>
        <dbReference type="ARBA" id="ARBA00004496"/>
    </source>
</evidence>
<evidence type="ECO:0000256" key="18">
    <source>
        <dbReference type="SAM" id="SignalP"/>
    </source>
</evidence>
<evidence type="ECO:0000256" key="1">
    <source>
        <dbReference type="ARBA" id="ARBA00004410"/>
    </source>
</evidence>
<keyword evidence="10" id="KW-1015">Disulfide bond</keyword>
<keyword evidence="11" id="KW-0325">Glycoprotein</keyword>
<evidence type="ECO:0000259" key="19">
    <source>
        <dbReference type="Pfam" id="PF25488"/>
    </source>
</evidence>
<dbReference type="EC" id="4.6.1.19" evidence="4"/>
<dbReference type="CDD" id="cd01061">
    <property type="entry name" value="RNase_T2_euk"/>
    <property type="match status" value="1"/>
</dbReference>
<dbReference type="InterPro" id="IPR057328">
    <property type="entry name" value="RNaseT2L_C"/>
</dbReference>
<organism evidence="21">
    <name type="scientific">Melampsora larici-populina (strain 98AG31 / pathotype 3-4-7)</name>
    <name type="common">Poplar leaf rust fungus</name>
    <dbReference type="NCBI Taxonomy" id="747676"/>
    <lineage>
        <taxon>Eukaryota</taxon>
        <taxon>Fungi</taxon>
        <taxon>Dikarya</taxon>
        <taxon>Basidiomycota</taxon>
        <taxon>Pucciniomycotina</taxon>
        <taxon>Pucciniomycetes</taxon>
        <taxon>Pucciniales</taxon>
        <taxon>Melampsoraceae</taxon>
        <taxon>Melampsora</taxon>
    </lineage>
</organism>
<accession>F4S1P0</accession>
<feature type="active site" evidence="15">
    <location>
        <position position="153"/>
    </location>
</feature>
<dbReference type="EMBL" id="GL883138">
    <property type="protein sequence ID" value="EGG01473.1"/>
    <property type="molecule type" value="Genomic_DNA"/>
</dbReference>
<keyword evidence="6" id="KW-0926">Vacuole</keyword>
<dbReference type="Gene3D" id="3.90.730.10">
    <property type="entry name" value="Ribonuclease T2-like"/>
    <property type="match status" value="1"/>
</dbReference>
<feature type="domain" description="RNase T2-like C-terminal" evidence="19">
    <location>
        <begin position="305"/>
        <end position="421"/>
    </location>
</feature>
<evidence type="ECO:0000256" key="16">
    <source>
        <dbReference type="RuleBase" id="RU004328"/>
    </source>
</evidence>
<feature type="chain" id="PRO_5003318188" description="Ribonuclease T2-like" evidence="18">
    <location>
        <begin position="19"/>
        <end position="425"/>
    </location>
</feature>
<dbReference type="Pfam" id="PF25488">
    <property type="entry name" value="RNaseT2L_C"/>
    <property type="match status" value="1"/>
</dbReference>
<evidence type="ECO:0000256" key="12">
    <source>
        <dbReference type="ARBA" id="ARBA00023239"/>
    </source>
</evidence>
<comment type="subcellular location">
    <subcellularLocation>
        <location evidence="2">Cytoplasm</location>
    </subcellularLocation>
    <subcellularLocation>
        <location evidence="1">Vacuole lumen</location>
    </subcellularLocation>
</comment>
<feature type="region of interest" description="Disordered" evidence="17">
    <location>
        <begin position="277"/>
        <end position="310"/>
    </location>
</feature>
<dbReference type="PROSITE" id="PS00531">
    <property type="entry name" value="RNASE_T2_2"/>
    <property type="match status" value="1"/>
</dbReference>
<evidence type="ECO:0000256" key="17">
    <source>
        <dbReference type="SAM" id="MobiDB-lite"/>
    </source>
</evidence>
<name>F4S1P0_MELLP</name>
<feature type="active site" evidence="15">
    <location>
        <position position="149"/>
    </location>
</feature>
<evidence type="ECO:0000256" key="4">
    <source>
        <dbReference type="ARBA" id="ARBA00012571"/>
    </source>
</evidence>
<keyword evidence="5" id="KW-0963">Cytoplasm</keyword>
<dbReference type="InterPro" id="IPR033697">
    <property type="entry name" value="Ribonuclease_T2_eukaryotic"/>
</dbReference>
<evidence type="ECO:0000256" key="10">
    <source>
        <dbReference type="ARBA" id="ARBA00023157"/>
    </source>
</evidence>
<dbReference type="STRING" id="747676.F4S1P0"/>
<comment type="function">
    <text evidence="13">Rnase which modulates cell survival under stress conditions. Released from the vacuole to the cytoplasm during stress to promote tRNA and rRNA cleavage and to activate separately a downstream pathway that promotes cell death. Involved in cell size, vacuolar morphology and growth at high temperatures and high salt concentration.</text>
</comment>
<sequence>MFSINLSVFIYLLHQALASSSLDQSQLVLSSDGDYSSTSTCSGDMPTSCHLPSSTGPINTCCTNAPGGQILLTQFWDFHPATGPSDSWTIHGLWPDNCDGSYEASCDSERDYTNITQILQQGGGQQALDIMNHYWKDQRGNDERFWQHEWGKHGTCISTLEPKCFGESYSPQSEVVAFFNRTVDLFQSLPTYKWLAEADPPIVPSTSVTYTLAQLQAVANKHFGQDAVWNCRGHSLNEVWWHFNTVGTVSKGQFVAAKPVGPLSTCPQSGIQYFPKSGGSGGGGGIPHRPNHPTHPPSHPHPSPPSDKHFIHVIDTSTGRRNGCLIGTGAWYTTGKCAGFTIMTSKDKEILEVRSRKGACAFRPDGSLSCGRGIHSKGFSYNATYLLHDGQQVFHADGVPSGRTKMKVRKGDGLTTIMLEVAAAS</sequence>
<dbReference type="PANTHER" id="PTHR11240">
    <property type="entry name" value="RIBONUCLEASE T2"/>
    <property type="match status" value="1"/>
</dbReference>
<evidence type="ECO:0000313" key="21">
    <source>
        <dbReference type="Proteomes" id="UP000001072"/>
    </source>
</evidence>
<evidence type="ECO:0000256" key="7">
    <source>
        <dbReference type="ARBA" id="ARBA00022722"/>
    </source>
</evidence>
<dbReference type="PANTHER" id="PTHR11240:SF22">
    <property type="entry name" value="RIBONUCLEASE T2"/>
    <property type="match status" value="1"/>
</dbReference>
<dbReference type="GO" id="GO:0005576">
    <property type="term" value="C:extracellular region"/>
    <property type="evidence" value="ECO:0007669"/>
    <property type="project" value="TreeGrafter"/>
</dbReference>
<dbReference type="Proteomes" id="UP000001072">
    <property type="component" value="Unassembled WGS sequence"/>
</dbReference>
<dbReference type="InParanoid" id="F4S1P0"/>
<evidence type="ECO:0000256" key="6">
    <source>
        <dbReference type="ARBA" id="ARBA00022554"/>
    </source>
</evidence>
<protein>
    <recommendedName>
        <fullName evidence="14">Ribonuclease T2-like</fullName>
        <ecNumber evidence="4">4.6.1.19</ecNumber>
    </recommendedName>
</protein>